<evidence type="ECO:0000256" key="8">
    <source>
        <dbReference type="SAM" id="Phobius"/>
    </source>
</evidence>
<feature type="compositionally biased region" description="Gly residues" evidence="7">
    <location>
        <begin position="441"/>
        <end position="450"/>
    </location>
</feature>
<dbReference type="Pfam" id="PF13886">
    <property type="entry name" value="TM7S3_TM198"/>
    <property type="match status" value="1"/>
</dbReference>
<sequence>MTSTIGANITEPIICDQIIATNYEGVTAGICATLCVFGLVYVFFGYRCFSAVMFLSGLIFGGTTVFLMCREERIFQQQFSIEIAAGIAAGIGVLCGFITMLVRYVGLFLQGFFLGLLIAVAGIIALQSVYSPTTAWIPVGILFGTGIIFSLLTLKFQRSFVIISTAVLGGALIAVCIDYFLEQFLLLRYIWEALMAGDSVEVCWYTWVILGVWPILAIAGALLQWKVTSKGFDHTDVIITRGRHKQVRTHLVRETRRPRSQASRSTRQANQSRHAPSSSRRRPTQPSNPPTTTVSRIEEVPQREIPQAARNEQVETENDDGLPTYFECVELGVRQNIKKKNKVVRTGSGAFVSNRNQPASGGVQNDLIQGLSSGAGYSGTQEPTGEPPGPSYVDNAQQRRSQRGNRPSNPEPDRENIERFSRTSGSGRGSSNNSSSSSRGGRAGAGGGQGSKRFKRSPRLQASGRRQGQESDTQRLLAENNRAASNKPRSHGEAVAAHARRIKAVQNRRTSAGRTSGERPQASAPATNGANEV</sequence>
<feature type="region of interest" description="Disordered" evidence="7">
    <location>
        <begin position="349"/>
        <end position="533"/>
    </location>
</feature>
<feature type="transmembrane region" description="Helical" evidence="8">
    <location>
        <begin position="107"/>
        <end position="126"/>
    </location>
</feature>
<feature type="transmembrane region" description="Helical" evidence="8">
    <location>
        <begin position="50"/>
        <end position="69"/>
    </location>
</feature>
<evidence type="ECO:0000256" key="1">
    <source>
        <dbReference type="ARBA" id="ARBA00004141"/>
    </source>
</evidence>
<evidence type="ECO:0000256" key="5">
    <source>
        <dbReference type="ARBA" id="ARBA00023136"/>
    </source>
</evidence>
<evidence type="ECO:0000256" key="2">
    <source>
        <dbReference type="ARBA" id="ARBA00006244"/>
    </source>
</evidence>
<gene>
    <name evidence="10" type="primary">Tmem198</name>
</gene>
<feature type="compositionally biased region" description="Basic and acidic residues" evidence="7">
    <location>
        <begin position="411"/>
        <end position="421"/>
    </location>
</feature>
<name>A0A6F9DVR2_9ASCI</name>
<evidence type="ECO:0000313" key="10">
    <source>
        <dbReference type="EMBL" id="CAB3267066.1"/>
    </source>
</evidence>
<comment type="subcellular location">
    <subcellularLocation>
        <location evidence="1">Membrane</location>
        <topology evidence="1">Multi-pass membrane protein</topology>
    </subcellularLocation>
</comment>
<feature type="transmembrane region" description="Helical" evidence="8">
    <location>
        <begin position="202"/>
        <end position="225"/>
    </location>
</feature>
<feature type="compositionally biased region" description="Polar residues" evidence="7">
    <location>
        <begin position="394"/>
        <end position="408"/>
    </location>
</feature>
<proteinExistence type="evidence at transcript level"/>
<feature type="compositionally biased region" description="Low complexity" evidence="7">
    <location>
        <begin position="429"/>
        <end position="440"/>
    </location>
</feature>
<accession>A0A6F9DVR2</accession>
<feature type="transmembrane region" description="Helical" evidence="8">
    <location>
        <begin position="133"/>
        <end position="154"/>
    </location>
</feature>
<dbReference type="EMBL" id="LR791204">
    <property type="protein sequence ID" value="CAB3267066.1"/>
    <property type="molecule type" value="mRNA"/>
</dbReference>
<feature type="compositionally biased region" description="Polar residues" evidence="7">
    <location>
        <begin position="524"/>
        <end position="533"/>
    </location>
</feature>
<feature type="transmembrane region" description="Helical" evidence="8">
    <location>
        <begin position="81"/>
        <end position="101"/>
    </location>
</feature>
<evidence type="ECO:0000256" key="6">
    <source>
        <dbReference type="ARBA" id="ARBA00049737"/>
    </source>
</evidence>
<evidence type="ECO:0000256" key="4">
    <source>
        <dbReference type="ARBA" id="ARBA00022989"/>
    </source>
</evidence>
<feature type="domain" description="TM7S3/TM198-like" evidence="9">
    <location>
        <begin position="31"/>
        <end position="225"/>
    </location>
</feature>
<dbReference type="PANTHER" id="PTHR31247">
    <property type="entry name" value="TRANSMEMBRANE PROTEIN 198 FAMILY MEMBER"/>
    <property type="match status" value="1"/>
</dbReference>
<protein>
    <recommendedName>
        <fullName evidence="6">Transmembrane protein 198</fullName>
    </recommendedName>
</protein>
<evidence type="ECO:0000256" key="7">
    <source>
        <dbReference type="SAM" id="MobiDB-lite"/>
    </source>
</evidence>
<dbReference type="PANTHER" id="PTHR31247:SF5">
    <property type="entry name" value="DUF4203 DOMAIN-CONTAINING PROTEIN"/>
    <property type="match status" value="1"/>
</dbReference>
<dbReference type="AlphaFoldDB" id="A0A6F9DVR2"/>
<organism evidence="10">
    <name type="scientific">Phallusia mammillata</name>
    <dbReference type="NCBI Taxonomy" id="59560"/>
    <lineage>
        <taxon>Eukaryota</taxon>
        <taxon>Metazoa</taxon>
        <taxon>Chordata</taxon>
        <taxon>Tunicata</taxon>
        <taxon>Ascidiacea</taxon>
        <taxon>Phlebobranchia</taxon>
        <taxon>Ascidiidae</taxon>
        <taxon>Phallusia</taxon>
    </lineage>
</organism>
<feature type="compositionally biased region" description="Polar residues" evidence="7">
    <location>
        <begin position="260"/>
        <end position="271"/>
    </location>
</feature>
<keyword evidence="4 8" id="KW-1133">Transmembrane helix</keyword>
<keyword evidence="3 8" id="KW-0812">Transmembrane</keyword>
<dbReference type="InterPro" id="IPR025256">
    <property type="entry name" value="TM7S3/TM198-like_dom"/>
</dbReference>
<dbReference type="GO" id="GO:0005886">
    <property type="term" value="C:plasma membrane"/>
    <property type="evidence" value="ECO:0007669"/>
    <property type="project" value="TreeGrafter"/>
</dbReference>
<keyword evidence="5 8" id="KW-0472">Membrane</keyword>
<evidence type="ECO:0000259" key="9">
    <source>
        <dbReference type="Pfam" id="PF13886"/>
    </source>
</evidence>
<feature type="transmembrane region" description="Helical" evidence="8">
    <location>
        <begin position="160"/>
        <end position="181"/>
    </location>
</feature>
<dbReference type="InterPro" id="IPR040236">
    <property type="entry name" value="TMEM198"/>
</dbReference>
<comment type="similarity">
    <text evidence="2">Belongs to the TMEM198 family.</text>
</comment>
<feature type="transmembrane region" description="Helical" evidence="8">
    <location>
        <begin position="26"/>
        <end position="44"/>
    </location>
</feature>
<feature type="region of interest" description="Disordered" evidence="7">
    <location>
        <begin position="248"/>
        <end position="319"/>
    </location>
</feature>
<reference evidence="10" key="1">
    <citation type="submission" date="2020-04" db="EMBL/GenBank/DDBJ databases">
        <authorList>
            <person name="Neveu A P."/>
        </authorList>
    </citation>
    <scope>NUCLEOTIDE SEQUENCE</scope>
    <source>
        <tissue evidence="10">Whole embryo</tissue>
    </source>
</reference>
<evidence type="ECO:0000256" key="3">
    <source>
        <dbReference type="ARBA" id="ARBA00022692"/>
    </source>
</evidence>
<feature type="compositionally biased region" description="Polar residues" evidence="7">
    <location>
        <begin position="351"/>
        <end position="372"/>
    </location>
</feature>